<keyword evidence="3" id="KW-1185">Reference proteome</keyword>
<keyword evidence="1" id="KW-0472">Membrane</keyword>
<evidence type="ECO:0000313" key="3">
    <source>
        <dbReference type="Proteomes" id="UP000198736"/>
    </source>
</evidence>
<keyword evidence="1" id="KW-1133">Transmembrane helix</keyword>
<protein>
    <submittedName>
        <fullName evidence="2">Uncharacterized protein</fullName>
    </submittedName>
</protein>
<accession>A0A0S4LEG1</accession>
<reference evidence="3" key="1">
    <citation type="submission" date="2015-10" db="EMBL/GenBank/DDBJ databases">
        <authorList>
            <person name="Luecker S."/>
            <person name="Luecker S."/>
        </authorList>
    </citation>
    <scope>NUCLEOTIDE SEQUENCE [LARGE SCALE GENOMIC DNA]</scope>
</reference>
<sequence length="65" mass="7071">MSSDLIRGIAMLTLLISANTVYYAQVALALLTLARRYVPSRLGLNALRRMCSACRILVSSSLNIA</sequence>
<dbReference type="Proteomes" id="UP000198736">
    <property type="component" value="Unassembled WGS sequence"/>
</dbReference>
<dbReference type="AlphaFoldDB" id="A0A0S4LEG1"/>
<gene>
    <name evidence="2" type="ORF">COMA2_200010</name>
</gene>
<evidence type="ECO:0000256" key="1">
    <source>
        <dbReference type="SAM" id="Phobius"/>
    </source>
</evidence>
<proteinExistence type="predicted"/>
<organism evidence="2 3">
    <name type="scientific">Candidatus Nitrospira nitrificans</name>
    <dbReference type="NCBI Taxonomy" id="1742973"/>
    <lineage>
        <taxon>Bacteria</taxon>
        <taxon>Pseudomonadati</taxon>
        <taxon>Nitrospirota</taxon>
        <taxon>Nitrospiria</taxon>
        <taxon>Nitrospirales</taxon>
        <taxon>Nitrospiraceae</taxon>
        <taxon>Nitrospira</taxon>
    </lineage>
</organism>
<evidence type="ECO:0000313" key="2">
    <source>
        <dbReference type="EMBL" id="CUS35996.1"/>
    </source>
</evidence>
<dbReference type="STRING" id="1742973.COMA2_200010"/>
<name>A0A0S4LEG1_9BACT</name>
<keyword evidence="1" id="KW-0812">Transmembrane</keyword>
<feature type="transmembrane region" description="Helical" evidence="1">
    <location>
        <begin position="6"/>
        <end position="31"/>
    </location>
</feature>
<dbReference type="EMBL" id="CZPZ01000013">
    <property type="protein sequence ID" value="CUS35996.1"/>
    <property type="molecule type" value="Genomic_DNA"/>
</dbReference>